<feature type="compositionally biased region" description="Basic and acidic residues" evidence="1">
    <location>
        <begin position="171"/>
        <end position="184"/>
    </location>
</feature>
<feature type="compositionally biased region" description="Basic and acidic residues" evidence="1">
    <location>
        <begin position="24"/>
        <end position="44"/>
    </location>
</feature>
<evidence type="ECO:0000313" key="3">
    <source>
        <dbReference type="Proteomes" id="UP000789524"/>
    </source>
</evidence>
<feature type="region of interest" description="Disordered" evidence="1">
    <location>
        <begin position="171"/>
        <end position="204"/>
    </location>
</feature>
<reference evidence="2" key="1">
    <citation type="submission" date="2021-09" db="EMBL/GenBank/DDBJ databases">
        <authorList>
            <person name="Martin H S."/>
        </authorList>
    </citation>
    <scope>NUCLEOTIDE SEQUENCE</scope>
</reference>
<dbReference type="AlphaFoldDB" id="A0A8J2VX03"/>
<protein>
    <submittedName>
        <fullName evidence="2">(African queen) hypothetical protein</fullName>
    </submittedName>
</protein>
<dbReference type="EMBL" id="CAKASE010000046">
    <property type="protein sequence ID" value="CAG9561218.1"/>
    <property type="molecule type" value="Genomic_DNA"/>
</dbReference>
<evidence type="ECO:0000313" key="2">
    <source>
        <dbReference type="EMBL" id="CAG9561218.1"/>
    </source>
</evidence>
<name>A0A8J2VX03_9NEOP</name>
<gene>
    <name evidence="2" type="ORF">DCHRY22_LOCUS2765</name>
</gene>
<evidence type="ECO:0000256" key="1">
    <source>
        <dbReference type="SAM" id="MobiDB-lite"/>
    </source>
</evidence>
<feature type="region of interest" description="Disordered" evidence="1">
    <location>
        <begin position="1"/>
        <end position="46"/>
    </location>
</feature>
<organism evidence="2 3">
    <name type="scientific">Danaus chrysippus</name>
    <name type="common">African queen</name>
    <dbReference type="NCBI Taxonomy" id="151541"/>
    <lineage>
        <taxon>Eukaryota</taxon>
        <taxon>Metazoa</taxon>
        <taxon>Ecdysozoa</taxon>
        <taxon>Arthropoda</taxon>
        <taxon>Hexapoda</taxon>
        <taxon>Insecta</taxon>
        <taxon>Pterygota</taxon>
        <taxon>Neoptera</taxon>
        <taxon>Endopterygota</taxon>
        <taxon>Lepidoptera</taxon>
        <taxon>Glossata</taxon>
        <taxon>Ditrysia</taxon>
        <taxon>Papilionoidea</taxon>
        <taxon>Nymphalidae</taxon>
        <taxon>Danainae</taxon>
        <taxon>Danaini</taxon>
        <taxon>Danaina</taxon>
        <taxon>Danaus</taxon>
        <taxon>Anosia</taxon>
    </lineage>
</organism>
<accession>A0A8J2VX03</accession>
<proteinExistence type="predicted"/>
<keyword evidence="3" id="KW-1185">Reference proteome</keyword>
<feature type="compositionally biased region" description="Polar residues" evidence="1">
    <location>
        <begin position="1"/>
        <end position="20"/>
    </location>
</feature>
<comment type="caution">
    <text evidence="2">The sequence shown here is derived from an EMBL/GenBank/DDBJ whole genome shotgun (WGS) entry which is preliminary data.</text>
</comment>
<sequence length="236" mass="26383">MGCTSSAPISDIQSHTTENGNAEVNDKKDEKNENSKQEDLKKEEDAEIVENLESKVIKMLPTCDNLEQNLQLDRSSNSAPDIFTTEDKEVMTDLNNVENDEPTAIEETIPTIDNEKPPPKCSTFQEVVEQVVLDSILEDIAKMPGLKENEDDHVDDDQNVEQNEMVKEISDEIHHAINEDKEEYKEVEEDPEEAASPSQSECSRATRWEALADIAAELPPSLAVDPLTGQIFSLTK</sequence>
<dbReference type="Proteomes" id="UP000789524">
    <property type="component" value="Unassembled WGS sequence"/>
</dbReference>
<dbReference type="OrthoDB" id="7459625at2759"/>